<organism evidence="12 13">
    <name type="scientific">Aristophania vespae</name>
    <dbReference type="NCBI Taxonomy" id="2697033"/>
    <lineage>
        <taxon>Bacteria</taxon>
        <taxon>Pseudomonadati</taxon>
        <taxon>Pseudomonadota</taxon>
        <taxon>Alphaproteobacteria</taxon>
        <taxon>Acetobacterales</taxon>
        <taxon>Acetobacteraceae</taxon>
        <taxon>Aristophania</taxon>
    </lineage>
</organism>
<evidence type="ECO:0000256" key="7">
    <source>
        <dbReference type="ARBA" id="ARBA00047989"/>
    </source>
</evidence>
<dbReference type="KEGG" id="bomb:GT348_08750"/>
<accession>A0A6P1NIE2</accession>
<dbReference type="Pfam" id="PF02578">
    <property type="entry name" value="Cu-oxidase_4"/>
    <property type="match status" value="1"/>
</dbReference>
<evidence type="ECO:0000256" key="10">
    <source>
        <dbReference type="RuleBase" id="RU361274"/>
    </source>
</evidence>
<proteinExistence type="inferred from homology"/>
<evidence type="ECO:0000256" key="1">
    <source>
        <dbReference type="ARBA" id="ARBA00000553"/>
    </source>
</evidence>
<dbReference type="InterPro" id="IPR011324">
    <property type="entry name" value="Cytotoxic_necrot_fac-like_cat"/>
</dbReference>
<keyword evidence="5" id="KW-0378">Hydrolase</keyword>
<dbReference type="GO" id="GO:0016787">
    <property type="term" value="F:hydrolase activity"/>
    <property type="evidence" value="ECO:0007669"/>
    <property type="project" value="UniProtKB-KW"/>
</dbReference>
<gene>
    <name evidence="12" type="primary">pgeF</name>
    <name evidence="11" type="ORF">GT348_00110</name>
    <name evidence="12" type="ORF">GT348_08750</name>
</gene>
<evidence type="ECO:0000256" key="3">
    <source>
        <dbReference type="ARBA" id="ARBA00022679"/>
    </source>
</evidence>
<reference evidence="12 13" key="1">
    <citation type="submission" date="2020-01" db="EMBL/GenBank/DDBJ databases">
        <title>Genome sequencing of strain KACC 21507.</title>
        <authorList>
            <person name="Heo J."/>
            <person name="Kim S.-J."/>
            <person name="Kim J.-S."/>
            <person name="Hong S.-B."/>
            <person name="Kwon S.-W."/>
        </authorList>
    </citation>
    <scope>NUCLEOTIDE SEQUENCE [LARGE SCALE GENOMIC DNA]</scope>
    <source>
        <strain evidence="12 13">KACC 21507</strain>
    </source>
</reference>
<dbReference type="Proteomes" id="UP000463975">
    <property type="component" value="Chromosome"/>
</dbReference>
<dbReference type="CDD" id="cd16833">
    <property type="entry name" value="YfiH"/>
    <property type="match status" value="1"/>
</dbReference>
<keyword evidence="3" id="KW-0808">Transferase</keyword>
<dbReference type="EMBL" id="CP047652">
    <property type="protein sequence ID" value="QHI96294.1"/>
    <property type="molecule type" value="Genomic_DNA"/>
</dbReference>
<dbReference type="InterPro" id="IPR038371">
    <property type="entry name" value="Cu_polyphenol_OxRdtase_sf"/>
</dbReference>
<dbReference type="PANTHER" id="PTHR30616">
    <property type="entry name" value="UNCHARACTERIZED PROTEIN YFIH"/>
    <property type="match status" value="1"/>
</dbReference>
<dbReference type="InterPro" id="IPR003730">
    <property type="entry name" value="Cu_polyphenol_OxRdtase"/>
</dbReference>
<keyword evidence="4" id="KW-0479">Metal-binding</keyword>
<evidence type="ECO:0000313" key="13">
    <source>
        <dbReference type="Proteomes" id="UP000463975"/>
    </source>
</evidence>
<protein>
    <recommendedName>
        <fullName evidence="10">Purine nucleoside phosphorylase</fullName>
    </recommendedName>
</protein>
<dbReference type="Gene3D" id="3.60.140.10">
    <property type="entry name" value="CNF1/YfiH-like putative cysteine hydrolases"/>
    <property type="match status" value="1"/>
</dbReference>
<evidence type="ECO:0000256" key="9">
    <source>
        <dbReference type="ARBA" id="ARBA00049893"/>
    </source>
</evidence>
<dbReference type="EMBL" id="CP047652">
    <property type="protein sequence ID" value="QHI94947.1"/>
    <property type="molecule type" value="Genomic_DNA"/>
</dbReference>
<keyword evidence="13" id="KW-1185">Reference proteome</keyword>
<dbReference type="PANTHER" id="PTHR30616:SF2">
    <property type="entry name" value="PURINE NUCLEOSIDE PHOSPHORYLASE LACC1"/>
    <property type="match status" value="1"/>
</dbReference>
<evidence type="ECO:0000256" key="8">
    <source>
        <dbReference type="ARBA" id="ARBA00048968"/>
    </source>
</evidence>
<comment type="similarity">
    <text evidence="2 10">Belongs to the purine nucleoside phosphorylase YfiH/LACC1 family.</text>
</comment>
<dbReference type="GO" id="GO:0017061">
    <property type="term" value="F:S-methyl-5-thioadenosine phosphorylase activity"/>
    <property type="evidence" value="ECO:0007669"/>
    <property type="project" value="UniProtKB-EC"/>
</dbReference>
<name>A0A6P1NIE2_9PROT</name>
<evidence type="ECO:0000256" key="2">
    <source>
        <dbReference type="ARBA" id="ARBA00007353"/>
    </source>
</evidence>
<dbReference type="AlphaFoldDB" id="A0A6P1NIE2"/>
<evidence type="ECO:0000313" key="11">
    <source>
        <dbReference type="EMBL" id="QHI94947.1"/>
    </source>
</evidence>
<comment type="catalytic activity">
    <reaction evidence="8">
        <text>adenosine + phosphate = alpha-D-ribose 1-phosphate + adenine</text>
        <dbReference type="Rhea" id="RHEA:27642"/>
        <dbReference type="ChEBI" id="CHEBI:16335"/>
        <dbReference type="ChEBI" id="CHEBI:16708"/>
        <dbReference type="ChEBI" id="CHEBI:43474"/>
        <dbReference type="ChEBI" id="CHEBI:57720"/>
        <dbReference type="EC" id="2.4.2.1"/>
    </reaction>
    <physiologicalReaction direction="left-to-right" evidence="8">
        <dbReference type="Rhea" id="RHEA:27643"/>
    </physiologicalReaction>
</comment>
<evidence type="ECO:0000256" key="5">
    <source>
        <dbReference type="ARBA" id="ARBA00022801"/>
    </source>
</evidence>
<dbReference type="RefSeq" id="WP_160618025.1">
    <property type="nucleotide sequence ID" value="NZ_CP047652.1"/>
</dbReference>
<comment type="catalytic activity">
    <reaction evidence="7">
        <text>adenosine + H2O + H(+) = inosine + NH4(+)</text>
        <dbReference type="Rhea" id="RHEA:24408"/>
        <dbReference type="ChEBI" id="CHEBI:15377"/>
        <dbReference type="ChEBI" id="CHEBI:15378"/>
        <dbReference type="ChEBI" id="CHEBI:16335"/>
        <dbReference type="ChEBI" id="CHEBI:17596"/>
        <dbReference type="ChEBI" id="CHEBI:28938"/>
        <dbReference type="EC" id="3.5.4.4"/>
    </reaction>
    <physiologicalReaction direction="left-to-right" evidence="7">
        <dbReference type="Rhea" id="RHEA:24409"/>
    </physiologicalReaction>
</comment>
<comment type="catalytic activity">
    <reaction evidence="9">
        <text>S-methyl-5'-thioadenosine + phosphate = 5-(methylsulfanyl)-alpha-D-ribose 1-phosphate + adenine</text>
        <dbReference type="Rhea" id="RHEA:11852"/>
        <dbReference type="ChEBI" id="CHEBI:16708"/>
        <dbReference type="ChEBI" id="CHEBI:17509"/>
        <dbReference type="ChEBI" id="CHEBI:43474"/>
        <dbReference type="ChEBI" id="CHEBI:58533"/>
        <dbReference type="EC" id="2.4.2.28"/>
    </reaction>
    <physiologicalReaction direction="left-to-right" evidence="9">
        <dbReference type="Rhea" id="RHEA:11853"/>
    </physiologicalReaction>
</comment>
<evidence type="ECO:0000313" key="12">
    <source>
        <dbReference type="EMBL" id="QHI96294.1"/>
    </source>
</evidence>
<dbReference type="SUPFAM" id="SSF64438">
    <property type="entry name" value="CNF1/YfiH-like putative cysteine hydrolases"/>
    <property type="match status" value="1"/>
</dbReference>
<comment type="catalytic activity">
    <reaction evidence="1">
        <text>inosine + phosphate = alpha-D-ribose 1-phosphate + hypoxanthine</text>
        <dbReference type="Rhea" id="RHEA:27646"/>
        <dbReference type="ChEBI" id="CHEBI:17368"/>
        <dbReference type="ChEBI" id="CHEBI:17596"/>
        <dbReference type="ChEBI" id="CHEBI:43474"/>
        <dbReference type="ChEBI" id="CHEBI:57720"/>
        <dbReference type="EC" id="2.4.2.1"/>
    </reaction>
    <physiologicalReaction direction="left-to-right" evidence="1">
        <dbReference type="Rhea" id="RHEA:27647"/>
    </physiologicalReaction>
</comment>
<evidence type="ECO:0000256" key="4">
    <source>
        <dbReference type="ARBA" id="ARBA00022723"/>
    </source>
</evidence>
<sequence length="260" mass="28294">MIKSPAPFKASNLNVRHGFFSRLGGVSTGRYAELNGGATTDDDPAAIKENRRLMAQYFDVTDAKFLALKQVHGREVFVVRDETPLWPLSSLPEADGLVTNVPNLVLTITTADCAPVLFSSGDGKIIGAAHAGWRGAVNGILEETMHQMRSLGATNIKAAIGPCIGPKSYEISANMRDEVLEKHPKAGDFFKALKQERQFMFDLPGFCVQCLTQNGVDSVENLALDTVSDDRFFSYRRSFLAGNSATGRQVSAIQLRNIAL</sequence>
<keyword evidence="6" id="KW-0862">Zinc</keyword>
<evidence type="ECO:0000256" key="6">
    <source>
        <dbReference type="ARBA" id="ARBA00022833"/>
    </source>
</evidence>
<dbReference type="KEGG" id="bomb:GT348_00110"/>
<dbReference type="GO" id="GO:0005507">
    <property type="term" value="F:copper ion binding"/>
    <property type="evidence" value="ECO:0007669"/>
    <property type="project" value="TreeGrafter"/>
</dbReference>
<dbReference type="NCBIfam" id="TIGR00726">
    <property type="entry name" value="peptidoglycan editing factor PgeF"/>
    <property type="match status" value="1"/>
</dbReference>